<dbReference type="EMBL" id="BMVP01000002">
    <property type="protein sequence ID" value="GHB48239.1"/>
    <property type="molecule type" value="Genomic_DNA"/>
</dbReference>
<evidence type="ECO:0000313" key="3">
    <source>
        <dbReference type="Proteomes" id="UP000642673"/>
    </source>
</evidence>
<accession>A0ABQ3ESL2</accession>
<name>A0ABQ3ESL2_9ACTN</name>
<keyword evidence="3" id="KW-1185">Reference proteome</keyword>
<reference evidence="3" key="1">
    <citation type="journal article" date="2019" name="Int. J. Syst. Evol. Microbiol.">
        <title>The Global Catalogue of Microorganisms (GCM) 10K type strain sequencing project: providing services to taxonomists for standard genome sequencing and annotation.</title>
        <authorList>
            <consortium name="The Broad Institute Genomics Platform"/>
            <consortium name="The Broad Institute Genome Sequencing Center for Infectious Disease"/>
            <person name="Wu L."/>
            <person name="Ma J."/>
        </authorList>
    </citation>
    <scope>NUCLEOTIDE SEQUENCE [LARGE SCALE GENOMIC DNA]</scope>
    <source>
        <strain evidence="3">JCM 4738</strain>
    </source>
</reference>
<proteinExistence type="predicted"/>
<protein>
    <recommendedName>
        <fullName evidence="4">Phospholipase D-like domain-containing protein</fullName>
    </recommendedName>
</protein>
<dbReference type="Gene3D" id="3.30.870.10">
    <property type="entry name" value="Endonuclease Chain A"/>
    <property type="match status" value="1"/>
</dbReference>
<evidence type="ECO:0000313" key="2">
    <source>
        <dbReference type="EMBL" id="GHB48239.1"/>
    </source>
</evidence>
<feature type="region of interest" description="Disordered" evidence="1">
    <location>
        <begin position="147"/>
        <end position="192"/>
    </location>
</feature>
<evidence type="ECO:0008006" key="4">
    <source>
        <dbReference type="Google" id="ProtNLM"/>
    </source>
</evidence>
<organism evidence="2 3">
    <name type="scientific">Streptomyces cirratus</name>
    <dbReference type="NCBI Taxonomy" id="68187"/>
    <lineage>
        <taxon>Bacteria</taxon>
        <taxon>Bacillati</taxon>
        <taxon>Actinomycetota</taxon>
        <taxon>Actinomycetes</taxon>
        <taxon>Kitasatosporales</taxon>
        <taxon>Streptomycetaceae</taxon>
        <taxon>Streptomyces</taxon>
    </lineage>
</organism>
<comment type="caution">
    <text evidence="2">The sequence shown here is derived from an EMBL/GenBank/DDBJ whole genome shotgun (WGS) entry which is preliminary data.</text>
</comment>
<dbReference type="RefSeq" id="WP_381352662.1">
    <property type="nucleotide sequence ID" value="NZ_JBHSYU010000001.1"/>
</dbReference>
<gene>
    <name evidence="2" type="ORF">GCM10010347_17570</name>
</gene>
<dbReference type="CDD" id="cd09117">
    <property type="entry name" value="PLDc_Bfil_DEXD_like"/>
    <property type="match status" value="1"/>
</dbReference>
<dbReference type="SUPFAM" id="SSF56024">
    <property type="entry name" value="Phospholipase D/nuclease"/>
    <property type="match status" value="1"/>
</dbReference>
<sequence length="364" mass="39943">MQGDFRAFRDRGNKITAVVGISEGGATRQGLHLVHKLCDASHVFHETGRTFHPKIYFFTGPDDWSVFIGSNNLTAGGVFWNYEAAVEISGSFGSPDDVALAGQFTGLFDELLRDSEVCKPLDDALIKLLIESPVYRIGDEIRMAGRRRSAAARTGAGEPVFGRSRHTKTPDPGKPGKNSTKVSSGAPKDHVGHVDDVNYVNYVDDQPAMPSELLSHSWFKKMSASDAQRPPKAESKTTGNLRLSQAQHPIDQKTYFRKVFFADAQWEAKENARGVQEKAKVPFEVVIGAQSLGVHEIVIDHADYRIAGQGNVPTWLHWGEALTAHLKAHDHTGHYVTIETFEDGSRRLTISADPIGEINVSEGA</sequence>
<dbReference type="Proteomes" id="UP000642673">
    <property type="component" value="Unassembled WGS sequence"/>
</dbReference>
<evidence type="ECO:0000256" key="1">
    <source>
        <dbReference type="SAM" id="MobiDB-lite"/>
    </source>
</evidence>